<keyword evidence="5 9" id="KW-0997">Cell inner membrane</keyword>
<sequence>MNISRFCIDHPIFASVISIVITLAGAVAMVKSPIAQYPDITPPQITVSATYPGADANVVANNVAAPIEQQVNGADNMIYMNSSSSSTGNLTLNVFFEIGTDPNLAQVDVQNRVNLALPQLPSAVTAQGVQVQKKSSAFMMVIAIYSPTQRYDPVYVANYANIYVLDALKRIPGANQTSIFGTPDYAMRIWLKPDRMAQLGVTASEVQNAVAAQNQQYAVGRLGQSPTGTPVEQSFAVTTAGRMTDAAEFDNIIIRAANGGAAIVRLKDIGHAELGQKDYSIRGTFQGKPATMMAVYQQPGANALDVSNQVKATLAQMKKEFPEGIEYKVVMDTTDFTRASIHDVLKTFFEAVILVVLVVFLFLQSLRATLIPVLAVPVSIVGTFIGMKALGFSINMLTLFGMVLAIGIVVDDAIVVIENVERNMTVRKLDPKEAAKVAMDEVSGPVVAIVLVLCAVFVPVAFLGGITGQLYKQFAITIAISVVISGLVALTLSPALAALLLKPVHGKKNRFFRWFERGFDRMTNGYSDVVALTIKRAAIALLLFAGMIALTVVMFKRVPSAFLPPEDQGYLLGAVIMPDAASLDRTSEVGTRVSDYFIKNPAVEGVAVINGYSLLDNQIKNNAGTFFVGFKDFGERYAKDNIRTQNARTVLEQAYKALGNDPRGVIMPVNPPSIPGLGTTGGLEVWVQSKGDKTVAQMAGSVAEYLAQARKAPELSRVTATFNANSQQLMVDVDRDKAETLGVPVQEVYGTLQTLFGSLYVSQFIKSSRLWQVILQAEPAYRLSPSDLERLFVRNRNGVMLPLSAVVTSHYATGPDLMTRFNNFPAVKITANPAPGYSSGQAIAALERIGAQALPSDFGLAWSGEAFEEKKAGGTSSSVFVFGMVMVFLILAAQYEKWSLPLGVLMAVPFALFGALAAVMLRGLNNDVYFQIGLTMLIALAAKNAILIFEFAVLNRQQGASHYDAAMVAARERLRPIVMTSLAFILGCVPLAIAVGASANSRRSIGTGVIGGMLAATVIAVFFIPMFYYVIERTVERFSRKKAPEAAHKAPTAGGVTGQLPHAPRDGE</sequence>
<dbReference type="InterPro" id="IPR027463">
    <property type="entry name" value="AcrB_DN_DC_subdom"/>
</dbReference>
<keyword evidence="7 9" id="KW-1133">Transmembrane helix</keyword>
<dbReference type="SUPFAM" id="SSF82714">
    <property type="entry name" value="Multidrug efflux transporter AcrB TolC docking domain, DN and DC subdomains"/>
    <property type="match status" value="2"/>
</dbReference>
<feature type="transmembrane region" description="Helical" evidence="9">
    <location>
        <begin position="537"/>
        <end position="555"/>
    </location>
</feature>
<feature type="transmembrane region" description="Helical" evidence="9">
    <location>
        <begin position="974"/>
        <end position="997"/>
    </location>
</feature>
<accession>A0A4Y9SQZ7</accession>
<dbReference type="NCBIfam" id="NF000282">
    <property type="entry name" value="RND_permease_1"/>
    <property type="match status" value="1"/>
</dbReference>
<dbReference type="Pfam" id="PF00873">
    <property type="entry name" value="ACR_tran"/>
    <property type="match status" value="1"/>
</dbReference>
<dbReference type="FunFam" id="3.30.70.1430:FF:000001">
    <property type="entry name" value="Efflux pump membrane transporter"/>
    <property type="match status" value="1"/>
</dbReference>
<reference evidence="11 12" key="1">
    <citation type="submission" date="2019-03" db="EMBL/GenBank/DDBJ databases">
        <title>Draft genome of Massilia hortus sp. nov., a novel bacterial species of the Oxalobacteraceae family.</title>
        <authorList>
            <person name="Peta V."/>
            <person name="Raths R."/>
            <person name="Bucking H."/>
        </authorList>
    </citation>
    <scope>NUCLEOTIDE SEQUENCE [LARGE SCALE GENOMIC DNA]</scope>
    <source>
        <strain evidence="11 12">ONC3</strain>
    </source>
</reference>
<dbReference type="OrthoDB" id="9176627at2"/>
<dbReference type="Gene3D" id="3.30.70.1440">
    <property type="entry name" value="Multidrug efflux transporter AcrB pore domain"/>
    <property type="match status" value="1"/>
</dbReference>
<dbReference type="EMBL" id="SPUM01000153">
    <property type="protein sequence ID" value="TFW27166.1"/>
    <property type="molecule type" value="Genomic_DNA"/>
</dbReference>
<evidence type="ECO:0000256" key="6">
    <source>
        <dbReference type="ARBA" id="ARBA00022692"/>
    </source>
</evidence>
<feature type="transmembrane region" description="Helical" evidence="9">
    <location>
        <begin position="12"/>
        <end position="30"/>
    </location>
</feature>
<evidence type="ECO:0000313" key="11">
    <source>
        <dbReference type="EMBL" id="TFW27166.1"/>
    </source>
</evidence>
<dbReference type="PANTHER" id="PTHR32063">
    <property type="match status" value="1"/>
</dbReference>
<feature type="transmembrane region" description="Helical" evidence="9">
    <location>
        <begin position="344"/>
        <end position="363"/>
    </location>
</feature>
<feature type="transmembrane region" description="Helical" evidence="9">
    <location>
        <begin position="370"/>
        <end position="390"/>
    </location>
</feature>
<dbReference type="Proteomes" id="UP000297258">
    <property type="component" value="Unassembled WGS sequence"/>
</dbReference>
<keyword evidence="12" id="KW-1185">Reference proteome</keyword>
<keyword evidence="3 9" id="KW-0813">Transport</keyword>
<comment type="caution">
    <text evidence="11">The sequence shown here is derived from an EMBL/GenBank/DDBJ whole genome shotgun (WGS) entry which is preliminary data.</text>
</comment>
<dbReference type="FunFam" id="1.20.1640.10:FF:000001">
    <property type="entry name" value="Efflux pump membrane transporter"/>
    <property type="match status" value="1"/>
</dbReference>
<evidence type="ECO:0000256" key="9">
    <source>
        <dbReference type="RuleBase" id="RU364070"/>
    </source>
</evidence>
<feature type="transmembrane region" description="Helical" evidence="9">
    <location>
        <begin position="1009"/>
        <end position="1031"/>
    </location>
</feature>
<feature type="transmembrane region" description="Helical" evidence="9">
    <location>
        <begin position="446"/>
        <end position="468"/>
    </location>
</feature>
<gene>
    <name evidence="11" type="ORF">E4O92_24580</name>
</gene>
<dbReference type="SUPFAM" id="SSF82866">
    <property type="entry name" value="Multidrug efflux transporter AcrB transmembrane domain"/>
    <property type="match status" value="2"/>
</dbReference>
<feature type="transmembrane region" description="Helical" evidence="9">
    <location>
        <begin position="928"/>
        <end position="953"/>
    </location>
</feature>
<evidence type="ECO:0000256" key="7">
    <source>
        <dbReference type="ARBA" id="ARBA00022989"/>
    </source>
</evidence>
<dbReference type="GO" id="GO:0009636">
    <property type="term" value="P:response to toxic substance"/>
    <property type="evidence" value="ECO:0007669"/>
    <property type="project" value="UniProtKB-ARBA"/>
</dbReference>
<evidence type="ECO:0000313" key="12">
    <source>
        <dbReference type="Proteomes" id="UP000297258"/>
    </source>
</evidence>
<dbReference type="SUPFAM" id="SSF82693">
    <property type="entry name" value="Multidrug efflux transporter AcrB pore domain, PN1, PN2, PC1 and PC2 subdomains"/>
    <property type="match status" value="3"/>
</dbReference>
<comment type="similarity">
    <text evidence="2 9">Belongs to the resistance-nodulation-cell division (RND) (TC 2.A.6) family.</text>
</comment>
<comment type="subcellular location">
    <subcellularLocation>
        <location evidence="1 9">Cell inner membrane</location>
        <topology evidence="1 9">Multi-pass membrane protein</topology>
    </subcellularLocation>
</comment>
<keyword evidence="4" id="KW-1003">Cell membrane</keyword>
<keyword evidence="8 9" id="KW-0472">Membrane</keyword>
<evidence type="ECO:0000256" key="8">
    <source>
        <dbReference type="ARBA" id="ARBA00023136"/>
    </source>
</evidence>
<evidence type="ECO:0000256" key="4">
    <source>
        <dbReference type="ARBA" id="ARBA00022475"/>
    </source>
</evidence>
<dbReference type="PRINTS" id="PR00702">
    <property type="entry name" value="ACRIFLAVINRP"/>
</dbReference>
<evidence type="ECO:0000256" key="10">
    <source>
        <dbReference type="SAM" id="MobiDB-lite"/>
    </source>
</evidence>
<evidence type="ECO:0000256" key="1">
    <source>
        <dbReference type="ARBA" id="ARBA00004429"/>
    </source>
</evidence>
<dbReference type="GO" id="GO:0015562">
    <property type="term" value="F:efflux transmembrane transporter activity"/>
    <property type="evidence" value="ECO:0007669"/>
    <property type="project" value="InterPro"/>
</dbReference>
<keyword evidence="6 9" id="KW-0812">Transmembrane</keyword>
<evidence type="ECO:0000256" key="3">
    <source>
        <dbReference type="ARBA" id="ARBA00022448"/>
    </source>
</evidence>
<dbReference type="RefSeq" id="WP_135192276.1">
    <property type="nucleotide sequence ID" value="NZ_SPUM01000153.1"/>
</dbReference>
<dbReference type="GO" id="GO:0005886">
    <property type="term" value="C:plasma membrane"/>
    <property type="evidence" value="ECO:0007669"/>
    <property type="project" value="UniProtKB-SubCell"/>
</dbReference>
<protein>
    <recommendedName>
        <fullName evidence="9">Efflux pump membrane transporter</fullName>
    </recommendedName>
</protein>
<dbReference type="Gene3D" id="1.20.1640.10">
    <property type="entry name" value="Multidrug efflux transporter AcrB transmembrane domain"/>
    <property type="match status" value="2"/>
</dbReference>
<dbReference type="AlphaFoldDB" id="A0A4Y9SQZ7"/>
<dbReference type="Gene3D" id="3.30.2090.10">
    <property type="entry name" value="Multidrug efflux transporter AcrB TolC docking domain, DN and DC subdomains"/>
    <property type="match status" value="2"/>
</dbReference>
<dbReference type="NCBIfam" id="TIGR00915">
    <property type="entry name" value="2A0602"/>
    <property type="match status" value="1"/>
</dbReference>
<organism evidence="11 12">
    <name type="scientific">Massilia horti</name>
    <dbReference type="NCBI Taxonomy" id="2562153"/>
    <lineage>
        <taxon>Bacteria</taxon>
        <taxon>Pseudomonadati</taxon>
        <taxon>Pseudomonadota</taxon>
        <taxon>Betaproteobacteria</taxon>
        <taxon>Burkholderiales</taxon>
        <taxon>Oxalobacteraceae</taxon>
        <taxon>Telluria group</taxon>
        <taxon>Massilia</taxon>
    </lineage>
</organism>
<feature type="transmembrane region" description="Helical" evidence="9">
    <location>
        <begin position="877"/>
        <end position="895"/>
    </location>
</feature>
<dbReference type="PANTHER" id="PTHR32063:SF76">
    <property type="entry name" value="EFFLUX PUMP MEMBRANE TRANSPORTER"/>
    <property type="match status" value="1"/>
</dbReference>
<feature type="region of interest" description="Disordered" evidence="10">
    <location>
        <begin position="1042"/>
        <end position="1068"/>
    </location>
</feature>
<feature type="transmembrane region" description="Helical" evidence="9">
    <location>
        <begin position="902"/>
        <end position="922"/>
    </location>
</feature>
<proteinExistence type="inferred from homology"/>
<name>A0A4Y9SQZ7_9BURK</name>
<feature type="transmembrane region" description="Helical" evidence="9">
    <location>
        <begin position="396"/>
        <end position="417"/>
    </location>
</feature>
<feature type="transmembrane region" description="Helical" evidence="9">
    <location>
        <begin position="474"/>
        <end position="501"/>
    </location>
</feature>
<evidence type="ECO:0000256" key="5">
    <source>
        <dbReference type="ARBA" id="ARBA00022519"/>
    </source>
</evidence>
<dbReference type="Gene3D" id="3.30.70.1320">
    <property type="entry name" value="Multidrug efflux transporter AcrB pore domain like"/>
    <property type="match status" value="1"/>
</dbReference>
<dbReference type="Gene3D" id="3.30.70.1430">
    <property type="entry name" value="Multidrug efflux transporter AcrB pore domain"/>
    <property type="match status" value="2"/>
</dbReference>
<dbReference type="InterPro" id="IPR001036">
    <property type="entry name" value="Acrflvin-R"/>
</dbReference>
<evidence type="ECO:0000256" key="2">
    <source>
        <dbReference type="ARBA" id="ARBA00010942"/>
    </source>
</evidence>
<dbReference type="GO" id="GO:0042910">
    <property type="term" value="F:xenobiotic transmembrane transporter activity"/>
    <property type="evidence" value="ECO:0007669"/>
    <property type="project" value="TreeGrafter"/>
</dbReference>
<dbReference type="InterPro" id="IPR004764">
    <property type="entry name" value="MdtF-like"/>
</dbReference>